<organism evidence="3 4">
    <name type="scientific">Streptomyces avermitilis</name>
    <dbReference type="NCBI Taxonomy" id="33903"/>
    <lineage>
        <taxon>Bacteria</taxon>
        <taxon>Bacillati</taxon>
        <taxon>Actinomycetota</taxon>
        <taxon>Actinomycetes</taxon>
        <taxon>Kitasatosporales</taxon>
        <taxon>Streptomycetaceae</taxon>
        <taxon>Streptomyces</taxon>
    </lineage>
</organism>
<evidence type="ECO:0000259" key="2">
    <source>
        <dbReference type="Pfam" id="PF00656"/>
    </source>
</evidence>
<dbReference type="Gene3D" id="3.40.50.1460">
    <property type="match status" value="1"/>
</dbReference>
<protein>
    <recommendedName>
        <fullName evidence="2">Peptidase C14 caspase domain-containing protein</fullName>
    </recommendedName>
</protein>
<proteinExistence type="predicted"/>
<dbReference type="GO" id="GO:0004197">
    <property type="term" value="F:cysteine-type endopeptidase activity"/>
    <property type="evidence" value="ECO:0007669"/>
    <property type="project" value="InterPro"/>
</dbReference>
<dbReference type="InterPro" id="IPR011600">
    <property type="entry name" value="Pept_C14_caspase"/>
</dbReference>
<dbReference type="PANTHER" id="PTHR48104">
    <property type="entry name" value="METACASPASE-4"/>
    <property type="match status" value="1"/>
</dbReference>
<feature type="region of interest" description="Disordered" evidence="1">
    <location>
        <begin position="150"/>
        <end position="224"/>
    </location>
</feature>
<gene>
    <name evidence="3" type="ORF">SAV31267_061710</name>
</gene>
<evidence type="ECO:0000313" key="4">
    <source>
        <dbReference type="Proteomes" id="UP000299211"/>
    </source>
</evidence>
<evidence type="ECO:0000256" key="1">
    <source>
        <dbReference type="SAM" id="MobiDB-lite"/>
    </source>
</evidence>
<dbReference type="AlphaFoldDB" id="A0A4D4MYD8"/>
<dbReference type="PANTHER" id="PTHR48104:SF30">
    <property type="entry name" value="METACASPASE-1"/>
    <property type="match status" value="1"/>
</dbReference>
<accession>A0A4D4MYD8</accession>
<comment type="caution">
    <text evidence="3">The sequence shown here is derived from an EMBL/GenBank/DDBJ whole genome shotgun (WGS) entry which is preliminary data.</text>
</comment>
<sequence>MGTIHALLVGIDDYPSQTATPLRGAVTDVEEAARLVTELVGERADLLFLRDGEATVAAVEDAVVRQLGAAGPGDTALLWFSGHGTQQRATGADLLIEATGQNQALVCVDGPLLDKRLGALLERVAEGGAHVVAVLDCCYAGGGTRAGVLTPRFAPPSPDWDWGEGEGGGGDGARAGISGRTSGPEGSSRRPAPVRPRRPVMCCSPPAVSTSSPSRATSAAGGWGRSRTHCSARCARRGPASATASCWPRPTPGCAAPGAVSSRCCTR</sequence>
<reference evidence="3 4" key="1">
    <citation type="submission" date="2019-04" db="EMBL/GenBank/DDBJ databases">
        <title>Draft genome sequences of Streptomyces avermitilis ATCC 31267.</title>
        <authorList>
            <person name="Komaki H."/>
            <person name="Tamura T."/>
            <person name="Hosoyama A."/>
        </authorList>
    </citation>
    <scope>NUCLEOTIDE SEQUENCE [LARGE SCALE GENOMIC DNA]</scope>
    <source>
        <strain evidence="3 4">ATCC 31267</strain>
    </source>
</reference>
<dbReference type="GO" id="GO:0005737">
    <property type="term" value="C:cytoplasm"/>
    <property type="evidence" value="ECO:0007669"/>
    <property type="project" value="TreeGrafter"/>
</dbReference>
<dbReference type="Proteomes" id="UP000299211">
    <property type="component" value="Unassembled WGS sequence"/>
</dbReference>
<dbReference type="Pfam" id="PF00656">
    <property type="entry name" value="Peptidase_C14"/>
    <property type="match status" value="1"/>
</dbReference>
<evidence type="ECO:0000313" key="3">
    <source>
        <dbReference type="EMBL" id="GDY76686.1"/>
    </source>
</evidence>
<feature type="domain" description="Peptidase C14 caspase" evidence="2">
    <location>
        <begin position="5"/>
        <end position="152"/>
    </location>
</feature>
<feature type="compositionally biased region" description="Low complexity" evidence="1">
    <location>
        <begin position="199"/>
        <end position="220"/>
    </location>
</feature>
<name>A0A4D4MYD8_STRAX</name>
<dbReference type="GO" id="GO:0006508">
    <property type="term" value="P:proteolysis"/>
    <property type="evidence" value="ECO:0007669"/>
    <property type="project" value="InterPro"/>
</dbReference>
<dbReference type="EMBL" id="BJHY01000001">
    <property type="protein sequence ID" value="GDY76686.1"/>
    <property type="molecule type" value="Genomic_DNA"/>
</dbReference>
<dbReference type="InterPro" id="IPR050452">
    <property type="entry name" value="Metacaspase"/>
</dbReference>